<evidence type="ECO:0000256" key="2">
    <source>
        <dbReference type="ARBA" id="ARBA00022763"/>
    </source>
</evidence>
<keyword evidence="1 7" id="KW-0479">Metal-binding</keyword>
<dbReference type="InterPro" id="IPR023627">
    <property type="entry name" value="Rcmb_RecR"/>
</dbReference>
<dbReference type="InterPro" id="IPR006171">
    <property type="entry name" value="TOPRIM_dom"/>
</dbReference>
<dbReference type="Gene3D" id="3.40.1360.10">
    <property type="match status" value="1"/>
</dbReference>
<dbReference type="RefSeq" id="WP_096260070.1">
    <property type="nucleotide sequence ID" value="NZ_BDME01000006.1"/>
</dbReference>
<dbReference type="GO" id="GO:0006281">
    <property type="term" value="P:DNA repair"/>
    <property type="evidence" value="ECO:0007669"/>
    <property type="project" value="UniProtKB-UniRule"/>
</dbReference>
<dbReference type="Pfam" id="PF21176">
    <property type="entry name" value="RecR_HhH"/>
    <property type="match status" value="1"/>
</dbReference>
<name>A0A292YHZ9_9BACT</name>
<dbReference type="InterPro" id="IPR034137">
    <property type="entry name" value="TOPRIM_RecR"/>
</dbReference>
<evidence type="ECO:0000313" key="9">
    <source>
        <dbReference type="EMBL" id="GAX88244.1"/>
    </source>
</evidence>
<dbReference type="PROSITE" id="PS50880">
    <property type="entry name" value="TOPRIM"/>
    <property type="match status" value="1"/>
</dbReference>
<evidence type="ECO:0000313" key="10">
    <source>
        <dbReference type="Proteomes" id="UP000217944"/>
    </source>
</evidence>
<gene>
    <name evidence="7" type="primary">recR</name>
    <name evidence="9" type="ORF">LNAT_P1539</name>
</gene>
<keyword evidence="10" id="KW-1185">Reference proteome</keyword>
<evidence type="ECO:0000259" key="8">
    <source>
        <dbReference type="PROSITE" id="PS50880"/>
    </source>
</evidence>
<dbReference type="PANTHER" id="PTHR30446:SF0">
    <property type="entry name" value="RECOMBINATION PROTEIN RECR"/>
    <property type="match status" value="1"/>
</dbReference>
<dbReference type="InterPro" id="IPR000093">
    <property type="entry name" value="DNA_Rcmb_RecR"/>
</dbReference>
<evidence type="ECO:0000256" key="1">
    <source>
        <dbReference type="ARBA" id="ARBA00022723"/>
    </source>
</evidence>
<dbReference type="EMBL" id="BDME01000006">
    <property type="protein sequence ID" value="GAX88244.1"/>
    <property type="molecule type" value="Genomic_DNA"/>
</dbReference>
<sequence length="187" mass="21288">MKDLTSLNELIEALEELPSIGKKSATRLALFLAKDKFRAMKLINAIENVVTNIKECTICGNFSEYEICEICYNPNREKTLAIVENPKDIMIIEESGSYKGYYFVLNHLDDEKIQKLKNLIEEKEIKEVIFAFSPSVESEARSLYLEDKLKDLGVEFSQIAQGVPTGVHFENVDINSLAKAIKLRHKI</sequence>
<accession>A0A292YHZ9</accession>
<dbReference type="OrthoDB" id="9802672at2"/>
<dbReference type="PANTHER" id="PTHR30446">
    <property type="entry name" value="RECOMBINATION PROTEIN RECR"/>
    <property type="match status" value="1"/>
</dbReference>
<protein>
    <recommendedName>
        <fullName evidence="7">Recombination protein RecR</fullName>
    </recommendedName>
</protein>
<evidence type="ECO:0000256" key="3">
    <source>
        <dbReference type="ARBA" id="ARBA00022771"/>
    </source>
</evidence>
<dbReference type="AlphaFoldDB" id="A0A292YHZ9"/>
<feature type="zinc finger region" description="C4-type" evidence="7">
    <location>
        <begin position="56"/>
        <end position="71"/>
    </location>
</feature>
<dbReference type="GO" id="GO:0003677">
    <property type="term" value="F:DNA binding"/>
    <property type="evidence" value="ECO:0007669"/>
    <property type="project" value="UniProtKB-UniRule"/>
</dbReference>
<dbReference type="CDD" id="cd01025">
    <property type="entry name" value="TOPRIM_recR"/>
    <property type="match status" value="1"/>
</dbReference>
<keyword evidence="3 7" id="KW-0863">Zinc-finger</keyword>
<reference evidence="9 10" key="1">
    <citation type="journal article" date="2017" name="Syst. Appl. Microbiol.">
        <title>Lebetimonas natsushimae sp. nov., a novel strictly anaerobic, moderately thermophilic chemoautotroph isolated from a deep-sea hydrothermal vent polychaete nest in the Mid-Okinawa Trough.</title>
        <authorList>
            <person name="Nagata R."/>
            <person name="Takaki Y."/>
            <person name="Tame A."/>
            <person name="Nunoura T."/>
            <person name="Muto H."/>
            <person name="Mino S."/>
            <person name="Sawayama S."/>
            <person name="Takai K."/>
            <person name="Nakagawa S."/>
        </authorList>
    </citation>
    <scope>NUCLEOTIDE SEQUENCE [LARGE SCALE GENOMIC DNA]</scope>
    <source>
        <strain evidence="9 10">HS1857</strain>
    </source>
</reference>
<comment type="function">
    <text evidence="7">May play a role in DNA repair. It seems to be involved in an RecBC-independent recombinational process of DNA repair. It may act with RecF and RecO.</text>
</comment>
<dbReference type="Pfam" id="PF13662">
    <property type="entry name" value="Toprim_4"/>
    <property type="match status" value="1"/>
</dbReference>
<evidence type="ECO:0000256" key="5">
    <source>
        <dbReference type="ARBA" id="ARBA00023172"/>
    </source>
</evidence>
<keyword evidence="2 7" id="KW-0227">DNA damage</keyword>
<dbReference type="Gene3D" id="1.10.8.420">
    <property type="entry name" value="RecR Domain 1"/>
    <property type="match status" value="1"/>
</dbReference>
<organism evidence="9 10">
    <name type="scientific">Lebetimonas natsushimae</name>
    <dbReference type="NCBI Taxonomy" id="1936991"/>
    <lineage>
        <taxon>Bacteria</taxon>
        <taxon>Pseudomonadati</taxon>
        <taxon>Campylobacterota</taxon>
        <taxon>Epsilonproteobacteria</taxon>
        <taxon>Nautiliales</taxon>
        <taxon>Nautiliaceae</taxon>
        <taxon>Lebetimonas</taxon>
    </lineage>
</organism>
<keyword evidence="5 7" id="KW-0233">DNA recombination</keyword>
<dbReference type="GO" id="GO:0006310">
    <property type="term" value="P:DNA recombination"/>
    <property type="evidence" value="ECO:0007669"/>
    <property type="project" value="UniProtKB-UniRule"/>
</dbReference>
<dbReference type="Proteomes" id="UP000217944">
    <property type="component" value="Unassembled WGS sequence"/>
</dbReference>
<dbReference type="SUPFAM" id="SSF111304">
    <property type="entry name" value="Recombination protein RecR"/>
    <property type="match status" value="1"/>
</dbReference>
<evidence type="ECO:0000256" key="4">
    <source>
        <dbReference type="ARBA" id="ARBA00022833"/>
    </source>
</evidence>
<keyword evidence="4 7" id="KW-0862">Zinc</keyword>
<dbReference type="Pfam" id="PF02132">
    <property type="entry name" value="RecR_ZnF"/>
    <property type="match status" value="1"/>
</dbReference>
<evidence type="ECO:0000256" key="7">
    <source>
        <dbReference type="HAMAP-Rule" id="MF_00017"/>
    </source>
</evidence>
<dbReference type="HAMAP" id="MF_00017">
    <property type="entry name" value="RecR"/>
    <property type="match status" value="1"/>
</dbReference>
<keyword evidence="6 7" id="KW-0234">DNA repair</keyword>
<comment type="similarity">
    <text evidence="7">Belongs to the RecR family.</text>
</comment>
<comment type="caution">
    <text evidence="9">The sequence shown here is derived from an EMBL/GenBank/DDBJ whole genome shotgun (WGS) entry which is preliminary data.</text>
</comment>
<dbReference type="InterPro" id="IPR015967">
    <property type="entry name" value="Rcmb_RecR_Znf"/>
</dbReference>
<dbReference type="GO" id="GO:0008270">
    <property type="term" value="F:zinc ion binding"/>
    <property type="evidence" value="ECO:0007669"/>
    <property type="project" value="UniProtKB-KW"/>
</dbReference>
<dbReference type="Gene3D" id="3.30.60.80">
    <property type="match status" value="1"/>
</dbReference>
<evidence type="ECO:0000256" key="6">
    <source>
        <dbReference type="ARBA" id="ARBA00023204"/>
    </source>
</evidence>
<feature type="domain" description="Toprim" evidence="8">
    <location>
        <begin position="78"/>
        <end position="164"/>
    </location>
</feature>
<proteinExistence type="inferred from homology"/>
<dbReference type="NCBIfam" id="TIGR00615">
    <property type="entry name" value="recR"/>
    <property type="match status" value="1"/>
</dbReference>